<dbReference type="InterPro" id="IPR010982">
    <property type="entry name" value="Lambda_DNA-bd_dom_sf"/>
</dbReference>
<dbReference type="InterPro" id="IPR001387">
    <property type="entry name" value="Cro/C1-type_HTH"/>
</dbReference>
<dbReference type="EMBL" id="PECH01000004">
    <property type="protein sequence ID" value="TDZ85470.1"/>
    <property type="molecule type" value="Genomic_DNA"/>
</dbReference>
<accession>A0A4R8S3Q6</accession>
<dbReference type="PROSITE" id="PS50943">
    <property type="entry name" value="HTH_CROC1"/>
    <property type="match status" value="1"/>
</dbReference>
<dbReference type="Pfam" id="PF13560">
    <property type="entry name" value="HTH_31"/>
    <property type="match status" value="1"/>
</dbReference>
<sequence length="292" mass="32332">MACVGESNLLGDYLRGRRELVEPASVGLAVHGVRRVVGLRREEVALLAGISSDYYLRLEQGRDRNPSHQVLESLARVLQLDPDGSDYLMSLAGPRPVRRRRARREIVPTSTLQLLDVLAQPAAILGRYTDVLAANRLATALSPNFRVGANTLRTLFLDPAEQALYPDWERNTARLVSVFRKSVGTDIDDPRIVELVGELSLSSERFRQLWARRDVSPPQSFPLRFRHPQVGELTLNLEKLVIAQTEGQLLTVFHAEPGTKSAEKLALLATLIGTTDNAAPTSAAESRPEARF</sequence>
<dbReference type="InterPro" id="IPR041413">
    <property type="entry name" value="MLTR_LBD"/>
</dbReference>
<evidence type="ECO:0000313" key="3">
    <source>
        <dbReference type="Proteomes" id="UP000295117"/>
    </source>
</evidence>
<comment type="caution">
    <text evidence="2">The sequence shown here is derived from an EMBL/GenBank/DDBJ whole genome shotgun (WGS) entry which is preliminary data.</text>
</comment>
<gene>
    <name evidence="2" type="ORF">DE4585_00788</name>
</gene>
<proteinExistence type="predicted"/>
<dbReference type="GO" id="GO:0003677">
    <property type="term" value="F:DNA binding"/>
    <property type="evidence" value="ECO:0007669"/>
    <property type="project" value="InterPro"/>
</dbReference>
<evidence type="ECO:0000259" key="1">
    <source>
        <dbReference type="PROSITE" id="PS50943"/>
    </source>
</evidence>
<dbReference type="Gene3D" id="1.10.260.40">
    <property type="entry name" value="lambda repressor-like DNA-binding domains"/>
    <property type="match status" value="1"/>
</dbReference>
<organism evidence="2 3">
    <name type="scientific">Mycobacteroides salmoniphilum</name>
    <dbReference type="NCBI Taxonomy" id="404941"/>
    <lineage>
        <taxon>Bacteria</taxon>
        <taxon>Bacillati</taxon>
        <taxon>Actinomycetota</taxon>
        <taxon>Actinomycetes</taxon>
        <taxon>Mycobacteriales</taxon>
        <taxon>Mycobacteriaceae</taxon>
        <taxon>Mycobacteroides</taxon>
    </lineage>
</organism>
<dbReference type="AlphaFoldDB" id="A0A4R8S3Q6"/>
<protein>
    <submittedName>
        <fullName evidence="2">Helix-turn-helix protein</fullName>
    </submittedName>
</protein>
<evidence type="ECO:0000313" key="2">
    <source>
        <dbReference type="EMBL" id="TDZ85470.1"/>
    </source>
</evidence>
<dbReference type="PANTHER" id="PTHR35010">
    <property type="entry name" value="BLL4672 PROTEIN-RELATED"/>
    <property type="match status" value="1"/>
</dbReference>
<name>A0A4R8S3Q6_9MYCO</name>
<dbReference type="SUPFAM" id="SSF47413">
    <property type="entry name" value="lambda repressor-like DNA-binding domains"/>
    <property type="match status" value="1"/>
</dbReference>
<dbReference type="PANTHER" id="PTHR35010:SF2">
    <property type="entry name" value="BLL4672 PROTEIN"/>
    <property type="match status" value="1"/>
</dbReference>
<dbReference type="CDD" id="cd00093">
    <property type="entry name" value="HTH_XRE"/>
    <property type="match status" value="1"/>
</dbReference>
<dbReference type="Pfam" id="PF17765">
    <property type="entry name" value="MLTR_LBD"/>
    <property type="match status" value="1"/>
</dbReference>
<feature type="domain" description="HTH cro/C1-type" evidence="1">
    <location>
        <begin position="38"/>
        <end position="85"/>
    </location>
</feature>
<reference evidence="2 3" key="1">
    <citation type="journal article" date="2019" name="Sci. Rep.">
        <title>Extended insight into the Mycobacterium chelonae-abscessus complex through whole genome sequencing of Mycobacterium salmoniphilum outbreak and Mycobacterium salmoniphilum-like strains.</title>
        <authorList>
            <person name="Behra P.R.K."/>
            <person name="Das S."/>
            <person name="Pettersson B.M.F."/>
            <person name="Shirreff L."/>
            <person name="DuCote T."/>
            <person name="Jacobsson K.G."/>
            <person name="Ennis D.G."/>
            <person name="Kirsebom L.A."/>
        </authorList>
    </citation>
    <scope>NUCLEOTIDE SEQUENCE [LARGE SCALE GENOMIC DNA]</scope>
    <source>
        <strain evidence="2 3">DE 4585</strain>
    </source>
</reference>
<dbReference type="SMART" id="SM00530">
    <property type="entry name" value="HTH_XRE"/>
    <property type="match status" value="1"/>
</dbReference>
<dbReference type="Proteomes" id="UP000295117">
    <property type="component" value="Unassembled WGS sequence"/>
</dbReference>
<dbReference type="Gene3D" id="3.30.450.180">
    <property type="match status" value="1"/>
</dbReference>